<dbReference type="InterPro" id="IPR036047">
    <property type="entry name" value="F-box-like_dom_sf"/>
</dbReference>
<sequence>MNSLPMHLLDKILFRLDLKSLVMMQCTSRSIKSHILDDPSFEIGYSSRARLSFIYIFSKGAHFLYQCESMSHVKTFASIPGVRSYILGSCSGHLLLYTSGLYVVNPLTKSGGNFVEIFSNNHHHHQFKSELTKRMKPVYFEGTLHWLRNDGSIIAFNIETEQARLIPSINRLTLISRDQNTISVHTLMGDTSKWVLARQIENVLITDSELEYWNVVAYDGKHMVVRDKEKDSSIGVAHVYNMEDNRWGAWWPTACQAKYNLDVFRFTPFFSFFEHTELVEDSTNEHLARIMRLIDTTKRTNPVFRLMALGYDK</sequence>
<protein>
    <recommendedName>
        <fullName evidence="1">F-box domain-containing protein</fullName>
    </recommendedName>
</protein>
<name>A0A8X7PXE1_BRACI</name>
<dbReference type="InterPro" id="IPR001810">
    <property type="entry name" value="F-box_dom"/>
</dbReference>
<proteinExistence type="predicted"/>
<organism evidence="2 3">
    <name type="scientific">Brassica carinata</name>
    <name type="common">Ethiopian mustard</name>
    <name type="synonym">Abyssinian cabbage</name>
    <dbReference type="NCBI Taxonomy" id="52824"/>
    <lineage>
        <taxon>Eukaryota</taxon>
        <taxon>Viridiplantae</taxon>
        <taxon>Streptophyta</taxon>
        <taxon>Embryophyta</taxon>
        <taxon>Tracheophyta</taxon>
        <taxon>Spermatophyta</taxon>
        <taxon>Magnoliopsida</taxon>
        <taxon>eudicotyledons</taxon>
        <taxon>Gunneridae</taxon>
        <taxon>Pentapetalae</taxon>
        <taxon>rosids</taxon>
        <taxon>malvids</taxon>
        <taxon>Brassicales</taxon>
        <taxon>Brassicaceae</taxon>
        <taxon>Brassiceae</taxon>
        <taxon>Brassica</taxon>
    </lineage>
</organism>
<dbReference type="SUPFAM" id="SSF81383">
    <property type="entry name" value="F-box domain"/>
    <property type="match status" value="1"/>
</dbReference>
<dbReference type="OrthoDB" id="1090948at2759"/>
<dbReference type="Proteomes" id="UP000886595">
    <property type="component" value="Unassembled WGS sequence"/>
</dbReference>
<dbReference type="EMBL" id="JAAMPC010000015">
    <property type="protein sequence ID" value="KAG2257289.1"/>
    <property type="molecule type" value="Genomic_DNA"/>
</dbReference>
<dbReference type="AlphaFoldDB" id="A0A8X7PXE1"/>
<evidence type="ECO:0000313" key="2">
    <source>
        <dbReference type="EMBL" id="KAG2257289.1"/>
    </source>
</evidence>
<dbReference type="InterPro" id="IPR050796">
    <property type="entry name" value="SCF_F-box_component"/>
</dbReference>
<reference evidence="2 3" key="1">
    <citation type="submission" date="2020-02" db="EMBL/GenBank/DDBJ databases">
        <authorList>
            <person name="Ma Q."/>
            <person name="Huang Y."/>
            <person name="Song X."/>
            <person name="Pei D."/>
        </authorList>
    </citation>
    <scope>NUCLEOTIDE SEQUENCE [LARGE SCALE GENOMIC DNA]</scope>
    <source>
        <strain evidence="2">Sxm20200214</strain>
        <tissue evidence="2">Leaf</tissue>
    </source>
</reference>
<evidence type="ECO:0000259" key="1">
    <source>
        <dbReference type="PROSITE" id="PS50181"/>
    </source>
</evidence>
<gene>
    <name evidence="2" type="ORF">Bca52824_076583</name>
</gene>
<dbReference type="Pfam" id="PF00646">
    <property type="entry name" value="F-box"/>
    <property type="match status" value="1"/>
</dbReference>
<keyword evidence="3" id="KW-1185">Reference proteome</keyword>
<evidence type="ECO:0000313" key="3">
    <source>
        <dbReference type="Proteomes" id="UP000886595"/>
    </source>
</evidence>
<feature type="domain" description="F-box" evidence="1">
    <location>
        <begin position="1"/>
        <end position="48"/>
    </location>
</feature>
<dbReference type="PROSITE" id="PS50181">
    <property type="entry name" value="FBOX"/>
    <property type="match status" value="1"/>
</dbReference>
<accession>A0A8X7PXE1</accession>
<dbReference type="PANTHER" id="PTHR31672">
    <property type="entry name" value="BNACNNG10540D PROTEIN"/>
    <property type="match status" value="1"/>
</dbReference>
<comment type="caution">
    <text evidence="2">The sequence shown here is derived from an EMBL/GenBank/DDBJ whole genome shotgun (WGS) entry which is preliminary data.</text>
</comment>